<dbReference type="EMBL" id="AP025225">
    <property type="protein sequence ID" value="BDB96053.1"/>
    <property type="molecule type" value="Genomic_DNA"/>
</dbReference>
<accession>A0ABM7V976</accession>
<protein>
    <submittedName>
        <fullName evidence="1">Uncharacterized protein</fullName>
    </submittedName>
</protein>
<reference evidence="1" key="1">
    <citation type="submission" date="2021-10" db="EMBL/GenBank/DDBJ databases">
        <title>Genome Sequence of The Candidatus Hydrogeosomobacter endosymbioticus, an Intracellular Bacterial Symbiont of the Anaerobic Ciliate GW7.</title>
        <authorList>
            <person name="Shiohama Y."/>
            <person name="Shinzato N."/>
        </authorList>
    </citation>
    <scope>NUCLEOTIDE SEQUENCE [LARGE SCALE GENOMIC DNA]</scope>
    <source>
        <strain evidence="1">200920</strain>
    </source>
</reference>
<organism evidence="1 2">
    <name type="scientific">Candidatus Hydrogenosomobacter endosymbioticus</name>
    <dbReference type="NCBI Taxonomy" id="2558174"/>
    <lineage>
        <taxon>Bacteria</taxon>
        <taxon>Pseudomonadati</taxon>
        <taxon>Pseudomonadota</taxon>
        <taxon>Alphaproteobacteria</taxon>
        <taxon>Holosporales</taxon>
        <taxon>Holosporaceae</taxon>
        <taxon>Candidatus Hydrogenosomobacter</taxon>
    </lineage>
</organism>
<evidence type="ECO:0000313" key="1">
    <source>
        <dbReference type="EMBL" id="BDB96053.1"/>
    </source>
</evidence>
<keyword evidence="2" id="KW-1185">Reference proteome</keyword>
<sequence length="143" mass="16569">MGFSGIFFSYKPDFVIDPDHKVLAFIDYDRKKMLVSTKMSGRFAVAQWKRAFGAEHVQKFSKEDQATSEMFSVISTPKGFSILVCDELNEFYMKKYHTDFVIAKKTNFKTDDKRVLIIDQLPKNMGCMIFCDKNGFHLMFSGK</sequence>
<evidence type="ECO:0000313" key="2">
    <source>
        <dbReference type="Proteomes" id="UP001320209"/>
    </source>
</evidence>
<name>A0ABM7V976_9PROT</name>
<gene>
    <name evidence="1" type="ORF">HYD_1860</name>
</gene>
<dbReference type="Proteomes" id="UP001320209">
    <property type="component" value="Chromosome"/>
</dbReference>
<proteinExistence type="predicted"/>